<dbReference type="InterPro" id="IPR010205">
    <property type="entry name" value="NqrF"/>
</dbReference>
<evidence type="ECO:0000256" key="22">
    <source>
        <dbReference type="ARBA" id="ARBA00023136"/>
    </source>
</evidence>
<dbReference type="GO" id="GO:0009055">
    <property type="term" value="F:electron transfer activity"/>
    <property type="evidence" value="ECO:0007669"/>
    <property type="project" value="UniProtKB-UniRule"/>
</dbReference>
<dbReference type="Proteomes" id="UP000599578">
    <property type="component" value="Unassembled WGS sequence"/>
</dbReference>
<evidence type="ECO:0000256" key="13">
    <source>
        <dbReference type="ARBA" id="ARBA00022723"/>
    </source>
</evidence>
<evidence type="ECO:0000256" key="2">
    <source>
        <dbReference type="ARBA" id="ARBA00002972"/>
    </source>
</evidence>
<evidence type="ECO:0000256" key="9">
    <source>
        <dbReference type="ARBA" id="ARBA00022475"/>
    </source>
</evidence>
<evidence type="ECO:0000256" key="4">
    <source>
        <dbReference type="ARBA" id="ARBA00005570"/>
    </source>
</evidence>
<reference evidence="30 31" key="1">
    <citation type="journal article" date="2014" name="Int. J. Syst. Evol. Microbiol.">
        <title>Complete genome sequence of Corynebacterium casei LMG S-19264T (=DSM 44701T), isolated from a smear-ripened cheese.</title>
        <authorList>
            <consortium name="US DOE Joint Genome Institute (JGI-PGF)"/>
            <person name="Walter F."/>
            <person name="Albersmeier A."/>
            <person name="Kalinowski J."/>
            <person name="Ruckert C."/>
        </authorList>
    </citation>
    <scope>NUCLEOTIDE SEQUENCE [LARGE SCALE GENOMIC DNA]</scope>
    <source>
        <strain evidence="30 31">CGMCC 1.7286</strain>
    </source>
</reference>
<keyword evidence="20 27" id="KW-0406">Ion transport</keyword>
<evidence type="ECO:0000256" key="19">
    <source>
        <dbReference type="ARBA" id="ARBA00023053"/>
    </source>
</evidence>
<keyword evidence="21 27" id="KW-0830">Ubiquinone</keyword>
<keyword evidence="27" id="KW-0812">Transmembrane</keyword>
<evidence type="ECO:0000313" key="31">
    <source>
        <dbReference type="Proteomes" id="UP000599578"/>
    </source>
</evidence>
<evidence type="ECO:0000256" key="17">
    <source>
        <dbReference type="ARBA" id="ARBA00023014"/>
    </source>
</evidence>
<comment type="subunit">
    <text evidence="5 27">Composed of six subunits; NqrA, NqrB, NqrC, NqrD, NqrE and NqrF.</text>
</comment>
<dbReference type="InterPro" id="IPR008333">
    <property type="entry name" value="Cbr1-like_FAD-bd_dom"/>
</dbReference>
<feature type="domain" description="FAD-binding FR-type" evidence="29">
    <location>
        <begin position="131"/>
        <end position="270"/>
    </location>
</feature>
<dbReference type="Gene3D" id="2.40.30.10">
    <property type="entry name" value="Translation factors"/>
    <property type="match status" value="1"/>
</dbReference>
<protein>
    <recommendedName>
        <fullName evidence="7 27">Na(+)-translocating NADH-quinone reductase subunit F</fullName>
        <shortName evidence="27">Na(+)-NQR subunit F</shortName>
        <shortName evidence="27">Na(+)-translocating NQR subunit F</shortName>
        <ecNumber evidence="6 27">7.2.1.1</ecNumber>
    </recommendedName>
    <alternativeName>
        <fullName evidence="25 27">NQR complex subunit F</fullName>
    </alternativeName>
    <alternativeName>
        <fullName evidence="24 27">NQR-1 subunit F</fullName>
    </alternativeName>
</protein>
<keyword evidence="22 27" id="KW-0472">Membrane</keyword>
<dbReference type="Gene3D" id="3.10.20.30">
    <property type="match status" value="1"/>
</dbReference>
<keyword evidence="12 27" id="KW-0001">2Fe-2S</keyword>
<dbReference type="Gene3D" id="3.40.50.80">
    <property type="entry name" value="Nucleotide-binding domain of ferredoxin-NADP reductase (FNR) module"/>
    <property type="match status" value="1"/>
</dbReference>
<accession>A0A917ZCF5</accession>
<evidence type="ECO:0000256" key="24">
    <source>
        <dbReference type="ARBA" id="ARBA00030032"/>
    </source>
</evidence>
<proteinExistence type="inferred from homology"/>
<keyword evidence="8 27" id="KW-0813">Transport</keyword>
<evidence type="ECO:0000256" key="1">
    <source>
        <dbReference type="ARBA" id="ARBA00001974"/>
    </source>
</evidence>
<evidence type="ECO:0000256" key="6">
    <source>
        <dbReference type="ARBA" id="ARBA00013099"/>
    </source>
</evidence>
<dbReference type="InterPro" id="IPR036010">
    <property type="entry name" value="2Fe-2S_ferredoxin-like_sf"/>
</dbReference>
<comment type="similarity">
    <text evidence="4 27">Belongs to the NqrF family.</text>
</comment>
<dbReference type="EMBL" id="BMLT01000004">
    <property type="protein sequence ID" value="GGO80526.1"/>
    <property type="molecule type" value="Genomic_DNA"/>
</dbReference>
<evidence type="ECO:0000256" key="27">
    <source>
        <dbReference type="HAMAP-Rule" id="MF_00430"/>
    </source>
</evidence>
<keyword evidence="9 27" id="KW-1003">Cell membrane</keyword>
<comment type="cofactor">
    <cofactor evidence="1 27">
        <name>FAD</name>
        <dbReference type="ChEBI" id="CHEBI:57692"/>
    </cofactor>
</comment>
<keyword evidence="19 27" id="KW-0915">Sodium</keyword>
<dbReference type="HAMAP" id="MF_00430">
    <property type="entry name" value="NqrF"/>
    <property type="match status" value="1"/>
</dbReference>
<dbReference type="InterPro" id="IPR017927">
    <property type="entry name" value="FAD-bd_FR_type"/>
</dbReference>
<evidence type="ECO:0000256" key="8">
    <source>
        <dbReference type="ARBA" id="ARBA00022448"/>
    </source>
</evidence>
<dbReference type="SUPFAM" id="SSF54292">
    <property type="entry name" value="2Fe-2S ferredoxin-like"/>
    <property type="match status" value="1"/>
</dbReference>
<dbReference type="InterPro" id="IPR012675">
    <property type="entry name" value="Beta-grasp_dom_sf"/>
</dbReference>
<keyword evidence="27" id="KW-1133">Transmembrane helix</keyword>
<dbReference type="PANTHER" id="PTHR43644">
    <property type="entry name" value="NA(+)-TRANSLOCATING NADH-QUINONE REDUCTASE SUBUNIT"/>
    <property type="match status" value="1"/>
</dbReference>
<keyword evidence="23 27" id="KW-0739">Sodium transport</keyword>
<keyword evidence="15 27" id="KW-1278">Translocase</keyword>
<keyword evidence="16 27" id="KW-0408">Iron</keyword>
<dbReference type="GO" id="GO:0006814">
    <property type="term" value="P:sodium ion transport"/>
    <property type="evidence" value="ECO:0007669"/>
    <property type="project" value="UniProtKB-UniRule"/>
</dbReference>
<comment type="subcellular location">
    <subcellularLocation>
        <location evidence="3">Cell inner membrane</location>
    </subcellularLocation>
    <subcellularLocation>
        <location evidence="27">Cell membrane</location>
        <topology evidence="27">Single-pass membrane protein</topology>
    </subcellularLocation>
</comment>
<dbReference type="Pfam" id="PF00111">
    <property type="entry name" value="Fer2"/>
    <property type="match status" value="1"/>
</dbReference>
<keyword evidence="14 27" id="KW-0274">FAD</keyword>
<feature type="binding site" evidence="27">
    <location>
        <position position="80"/>
    </location>
    <ligand>
        <name>[2Fe-2S] cluster</name>
        <dbReference type="ChEBI" id="CHEBI:190135"/>
    </ligand>
</feature>
<evidence type="ECO:0000256" key="20">
    <source>
        <dbReference type="ARBA" id="ARBA00023065"/>
    </source>
</evidence>
<evidence type="ECO:0000256" key="5">
    <source>
        <dbReference type="ARBA" id="ARBA00011309"/>
    </source>
</evidence>
<dbReference type="PROSITE" id="PS51085">
    <property type="entry name" value="2FE2S_FER_2"/>
    <property type="match status" value="1"/>
</dbReference>
<comment type="catalytic activity">
    <reaction evidence="26 27">
        <text>a ubiquinone + n Na(+)(in) + NADH + H(+) = a ubiquinol + n Na(+)(out) + NAD(+)</text>
        <dbReference type="Rhea" id="RHEA:47748"/>
        <dbReference type="Rhea" id="RHEA-COMP:9565"/>
        <dbReference type="Rhea" id="RHEA-COMP:9566"/>
        <dbReference type="ChEBI" id="CHEBI:15378"/>
        <dbReference type="ChEBI" id="CHEBI:16389"/>
        <dbReference type="ChEBI" id="CHEBI:17976"/>
        <dbReference type="ChEBI" id="CHEBI:29101"/>
        <dbReference type="ChEBI" id="CHEBI:57540"/>
        <dbReference type="ChEBI" id="CHEBI:57945"/>
        <dbReference type="EC" id="7.2.1.1"/>
    </reaction>
</comment>
<dbReference type="CDD" id="cd00207">
    <property type="entry name" value="fer2"/>
    <property type="match status" value="1"/>
</dbReference>
<feature type="domain" description="2Fe-2S ferredoxin-type" evidence="28">
    <location>
        <begin position="34"/>
        <end position="128"/>
    </location>
</feature>
<evidence type="ECO:0000259" key="28">
    <source>
        <dbReference type="PROSITE" id="PS51085"/>
    </source>
</evidence>
<dbReference type="PANTHER" id="PTHR43644:SF1">
    <property type="entry name" value="NAD(P)H-FLAVIN REDUCTASE"/>
    <property type="match status" value="1"/>
</dbReference>
<dbReference type="CDD" id="cd06188">
    <property type="entry name" value="NADH_quinone_reductase"/>
    <property type="match status" value="1"/>
</dbReference>
<evidence type="ECO:0000256" key="7">
    <source>
        <dbReference type="ARBA" id="ARBA00019729"/>
    </source>
</evidence>
<dbReference type="GO" id="GO:0051537">
    <property type="term" value="F:2 iron, 2 sulfur cluster binding"/>
    <property type="evidence" value="ECO:0007669"/>
    <property type="project" value="UniProtKB-KW"/>
</dbReference>
<keyword evidence="17 27" id="KW-0411">Iron-sulfur</keyword>
<evidence type="ECO:0000256" key="10">
    <source>
        <dbReference type="ARBA" id="ARBA00022519"/>
    </source>
</evidence>
<dbReference type="SUPFAM" id="SSF63380">
    <property type="entry name" value="Riboflavin synthase domain-like"/>
    <property type="match status" value="1"/>
</dbReference>
<evidence type="ECO:0000256" key="26">
    <source>
        <dbReference type="ARBA" id="ARBA00048891"/>
    </source>
</evidence>
<dbReference type="FunFam" id="3.40.50.80:FF:000014">
    <property type="entry name" value="Na(+)-translocating NADH-quinone reductase subunit F"/>
    <property type="match status" value="1"/>
</dbReference>
<dbReference type="AlphaFoldDB" id="A0A917ZCF5"/>
<keyword evidence="18 27" id="KW-0520">NAD</keyword>
<dbReference type="Pfam" id="PF00970">
    <property type="entry name" value="FAD_binding_6"/>
    <property type="match status" value="1"/>
</dbReference>
<evidence type="ECO:0000256" key="3">
    <source>
        <dbReference type="ARBA" id="ARBA00004533"/>
    </source>
</evidence>
<dbReference type="GO" id="GO:0005886">
    <property type="term" value="C:plasma membrane"/>
    <property type="evidence" value="ECO:0007669"/>
    <property type="project" value="UniProtKB-SubCell"/>
</dbReference>
<keyword evidence="11 27" id="KW-0285">Flavoprotein</keyword>
<comment type="cofactor">
    <cofactor evidence="27">
        <name>[2Fe-2S] cluster</name>
        <dbReference type="ChEBI" id="CHEBI:190135"/>
    </cofactor>
    <text evidence="27">Binds 1 [2Fe-2S] cluster.</text>
</comment>
<evidence type="ECO:0000259" key="29">
    <source>
        <dbReference type="PROSITE" id="PS51384"/>
    </source>
</evidence>
<evidence type="ECO:0000256" key="14">
    <source>
        <dbReference type="ARBA" id="ARBA00022827"/>
    </source>
</evidence>
<dbReference type="PIRSF" id="PIRSF000044">
    <property type="entry name" value="Cis_Diol_DH_RD"/>
    <property type="match status" value="1"/>
</dbReference>
<dbReference type="GO" id="GO:0046872">
    <property type="term" value="F:metal ion binding"/>
    <property type="evidence" value="ECO:0007669"/>
    <property type="project" value="UniProtKB-KW"/>
</dbReference>
<organism evidence="30 31">
    <name type="scientific">Marinobacterium nitratireducens</name>
    <dbReference type="NCBI Taxonomy" id="518897"/>
    <lineage>
        <taxon>Bacteria</taxon>
        <taxon>Pseudomonadati</taxon>
        <taxon>Pseudomonadota</taxon>
        <taxon>Gammaproteobacteria</taxon>
        <taxon>Oceanospirillales</taxon>
        <taxon>Oceanospirillaceae</taxon>
        <taxon>Marinobacterium</taxon>
    </lineage>
</organism>
<evidence type="ECO:0000256" key="23">
    <source>
        <dbReference type="ARBA" id="ARBA00023201"/>
    </source>
</evidence>
<evidence type="ECO:0000256" key="15">
    <source>
        <dbReference type="ARBA" id="ARBA00022967"/>
    </source>
</evidence>
<dbReference type="InterPro" id="IPR039261">
    <property type="entry name" value="FNR_nucleotide-bd"/>
</dbReference>
<dbReference type="InterPro" id="IPR001041">
    <property type="entry name" value="2Fe-2S_ferredoxin-type"/>
</dbReference>
<evidence type="ECO:0000256" key="18">
    <source>
        <dbReference type="ARBA" id="ARBA00023027"/>
    </source>
</evidence>
<feature type="binding site" evidence="27">
    <location>
        <position position="112"/>
    </location>
    <ligand>
        <name>[2Fe-2S] cluster</name>
        <dbReference type="ChEBI" id="CHEBI:190135"/>
    </ligand>
</feature>
<dbReference type="InterPro" id="IPR001433">
    <property type="entry name" value="OxRdtase_FAD/NAD-bd"/>
</dbReference>
<name>A0A917ZCF5_9GAMM</name>
<dbReference type="RefSeq" id="WP_188860195.1">
    <property type="nucleotide sequence ID" value="NZ_BMLT01000004.1"/>
</dbReference>
<feature type="binding site" evidence="27">
    <location>
        <position position="77"/>
    </location>
    <ligand>
        <name>[2Fe-2S] cluster</name>
        <dbReference type="ChEBI" id="CHEBI:190135"/>
    </ligand>
</feature>
<dbReference type="GO" id="GO:0016655">
    <property type="term" value="F:oxidoreductase activity, acting on NAD(P)H, quinone or similar compound as acceptor"/>
    <property type="evidence" value="ECO:0007669"/>
    <property type="project" value="InterPro"/>
</dbReference>
<feature type="transmembrane region" description="Helical" evidence="27">
    <location>
        <begin position="6"/>
        <end position="26"/>
    </location>
</feature>
<dbReference type="Pfam" id="PF00175">
    <property type="entry name" value="NAD_binding_1"/>
    <property type="match status" value="1"/>
</dbReference>
<comment type="caution">
    <text evidence="30">The sequence shown here is derived from an EMBL/GenBank/DDBJ whole genome shotgun (WGS) entry which is preliminary data.</text>
</comment>
<evidence type="ECO:0000256" key="12">
    <source>
        <dbReference type="ARBA" id="ARBA00022714"/>
    </source>
</evidence>
<sequence>MNAEIILGVVMFTAVVLALVAVILAARSRLVSSGNVHIEINGDPDKSITVPAGGKLLSTLANAGIFVPSACGGGGTCAQCKCIVEEGGGSMLPTEESHFNLREAKDGWRLSCQVAVKQDMKIELEDDVFGVKKWECTVESNPNVATFIKELTLRLPEGENVDFRAGGYVQLEAPPHEVHYKDFDIEEEYHPDWDKFNIWQYVSKVDETVIRAYSMANYPEEKGIVKFNIRIASPPPGTNHPPGQMSSYVFSLKPGDKITVYGPFGEFFAKDTDNEMVFIGGGAGMAPMRSHIFDQLKRLNSKRKISFWYGARSMREAFYGEEYDQLAAENDNFQWHLALSDPLPEDNWTGYTGFIHNVLYEHYLKDHEAPEDCEYYMCGPPMMNAAVIQMLLDLGVERENIFLDDFGG</sequence>
<gene>
    <name evidence="27 30" type="primary">nqrF</name>
    <name evidence="30" type="ORF">GCM10011348_17390</name>
</gene>
<evidence type="ECO:0000256" key="21">
    <source>
        <dbReference type="ARBA" id="ARBA00023075"/>
    </source>
</evidence>
<dbReference type="NCBIfam" id="TIGR01941">
    <property type="entry name" value="nqrF"/>
    <property type="match status" value="1"/>
</dbReference>
<evidence type="ECO:0000313" key="30">
    <source>
        <dbReference type="EMBL" id="GGO80526.1"/>
    </source>
</evidence>
<evidence type="ECO:0000256" key="16">
    <source>
        <dbReference type="ARBA" id="ARBA00023004"/>
    </source>
</evidence>
<comment type="function">
    <text evidence="2 27">NQR complex catalyzes the reduction of ubiquinone-1 to ubiquinol by two successive reactions, coupled with the transport of Na(+) ions from the cytoplasm to the periplasm. The first step is catalyzed by NqrF, which accepts electrons from NADH and reduces ubiquinone-1 to ubisemiquinone by a one-electron transfer pathway.</text>
</comment>
<keyword evidence="31" id="KW-1185">Reference proteome</keyword>
<keyword evidence="10" id="KW-0997">Cell inner membrane</keyword>
<dbReference type="SUPFAM" id="SSF52343">
    <property type="entry name" value="Ferredoxin reductase-like, C-terminal NADP-linked domain"/>
    <property type="match status" value="1"/>
</dbReference>
<evidence type="ECO:0000256" key="25">
    <source>
        <dbReference type="ARBA" id="ARBA00030787"/>
    </source>
</evidence>
<dbReference type="PROSITE" id="PS51384">
    <property type="entry name" value="FAD_FR"/>
    <property type="match status" value="1"/>
</dbReference>
<evidence type="ECO:0000256" key="11">
    <source>
        <dbReference type="ARBA" id="ARBA00022630"/>
    </source>
</evidence>
<feature type="binding site" evidence="27">
    <location>
        <position position="71"/>
    </location>
    <ligand>
        <name>[2Fe-2S] cluster</name>
        <dbReference type="ChEBI" id="CHEBI:190135"/>
    </ligand>
</feature>
<dbReference type="EC" id="7.2.1.1" evidence="6 27"/>
<dbReference type="InterPro" id="IPR017938">
    <property type="entry name" value="Riboflavin_synthase-like_b-brl"/>
</dbReference>
<keyword evidence="13 27" id="KW-0479">Metal-binding</keyword>